<protein>
    <recommendedName>
        <fullName evidence="12">Fucosyltransferase</fullName>
        <ecNumber evidence="12">2.4.1.-</ecNumber>
    </recommendedName>
</protein>
<dbReference type="AlphaFoldDB" id="A0AAN7P738"/>
<evidence type="ECO:0000256" key="12">
    <source>
        <dbReference type="RuleBase" id="RU003832"/>
    </source>
</evidence>
<accession>A0AAN7P738</accession>
<dbReference type="Pfam" id="PF17039">
    <property type="entry name" value="Glyco_tran_10_N"/>
    <property type="match status" value="1"/>
</dbReference>
<dbReference type="GO" id="GO:0008417">
    <property type="term" value="F:fucosyltransferase activity"/>
    <property type="evidence" value="ECO:0007669"/>
    <property type="project" value="InterPro"/>
</dbReference>
<evidence type="ECO:0000256" key="1">
    <source>
        <dbReference type="ARBA" id="ARBA00004447"/>
    </source>
</evidence>
<evidence type="ECO:0000313" key="16">
    <source>
        <dbReference type="Proteomes" id="UP001353858"/>
    </source>
</evidence>
<evidence type="ECO:0000259" key="13">
    <source>
        <dbReference type="Pfam" id="PF00852"/>
    </source>
</evidence>
<comment type="subcellular location">
    <subcellularLocation>
        <location evidence="1 12">Golgi apparatus</location>
        <location evidence="1 12">Golgi stack membrane</location>
        <topology evidence="1 12">Single-pass type II membrane protein</topology>
    </subcellularLocation>
</comment>
<organism evidence="15 16">
    <name type="scientific">Aquatica leii</name>
    <dbReference type="NCBI Taxonomy" id="1421715"/>
    <lineage>
        <taxon>Eukaryota</taxon>
        <taxon>Metazoa</taxon>
        <taxon>Ecdysozoa</taxon>
        <taxon>Arthropoda</taxon>
        <taxon>Hexapoda</taxon>
        <taxon>Insecta</taxon>
        <taxon>Pterygota</taxon>
        <taxon>Neoptera</taxon>
        <taxon>Endopterygota</taxon>
        <taxon>Coleoptera</taxon>
        <taxon>Polyphaga</taxon>
        <taxon>Elateriformia</taxon>
        <taxon>Elateroidea</taxon>
        <taxon>Lampyridae</taxon>
        <taxon>Luciolinae</taxon>
        <taxon>Aquatica</taxon>
    </lineage>
</organism>
<dbReference type="SUPFAM" id="SSF53756">
    <property type="entry name" value="UDP-Glycosyltransferase/glycogen phosphorylase"/>
    <property type="match status" value="1"/>
</dbReference>
<comment type="caution">
    <text evidence="15">The sequence shown here is derived from an EMBL/GenBank/DDBJ whole genome shotgun (WGS) entry which is preliminary data.</text>
</comment>
<comment type="pathway">
    <text evidence="2">Protein modification; protein glycosylation.</text>
</comment>
<evidence type="ECO:0000256" key="9">
    <source>
        <dbReference type="ARBA" id="ARBA00023034"/>
    </source>
</evidence>
<dbReference type="PANTHER" id="PTHR48438:SF1">
    <property type="entry name" value="ALPHA-(1,3)-FUCOSYLTRANSFERASE C-RELATED"/>
    <property type="match status" value="1"/>
</dbReference>
<evidence type="ECO:0000256" key="4">
    <source>
        <dbReference type="ARBA" id="ARBA00022676"/>
    </source>
</evidence>
<keyword evidence="8 12" id="KW-1133">Transmembrane helix</keyword>
<evidence type="ECO:0000256" key="7">
    <source>
        <dbReference type="ARBA" id="ARBA00022968"/>
    </source>
</evidence>
<dbReference type="Proteomes" id="UP001353858">
    <property type="component" value="Unassembled WGS sequence"/>
</dbReference>
<evidence type="ECO:0000256" key="3">
    <source>
        <dbReference type="ARBA" id="ARBA00008919"/>
    </source>
</evidence>
<evidence type="ECO:0000256" key="10">
    <source>
        <dbReference type="ARBA" id="ARBA00023136"/>
    </source>
</evidence>
<comment type="similarity">
    <text evidence="3 12">Belongs to the glycosyltransferase 10 family.</text>
</comment>
<evidence type="ECO:0000256" key="8">
    <source>
        <dbReference type="ARBA" id="ARBA00022989"/>
    </source>
</evidence>
<feature type="domain" description="Fucosyltransferase C-terminal" evidence="13">
    <location>
        <begin position="256"/>
        <end position="431"/>
    </location>
</feature>
<dbReference type="GO" id="GO:0032580">
    <property type="term" value="C:Golgi cisterna membrane"/>
    <property type="evidence" value="ECO:0007669"/>
    <property type="project" value="UniProtKB-SubCell"/>
</dbReference>
<dbReference type="FunFam" id="3.40.50.11660:FF:000006">
    <property type="entry name" value="Alpha-(1,3)-fucosyltransferase C"/>
    <property type="match status" value="1"/>
</dbReference>
<keyword evidence="9 12" id="KW-0333">Golgi apparatus</keyword>
<evidence type="ECO:0000256" key="6">
    <source>
        <dbReference type="ARBA" id="ARBA00022692"/>
    </source>
</evidence>
<keyword evidence="5 12" id="KW-0808">Transferase</keyword>
<feature type="domain" description="Fucosyltransferase N-terminal" evidence="14">
    <location>
        <begin position="125"/>
        <end position="237"/>
    </location>
</feature>
<keyword evidence="10 12" id="KW-0472">Membrane</keyword>
<evidence type="ECO:0000259" key="14">
    <source>
        <dbReference type="Pfam" id="PF17039"/>
    </source>
</evidence>
<sequence length="454" mass="52597">MSDEVDWELSYRGLDTYNMSDDVQRLCLRAKLVEEKINPDLLSGDSETELSICASKINEINTISKNLELEPTHVGVIKIEVKVMKPKVLKALMAVACLVTLLVLWQYQKKTKYLLTSKRTFHKENVKHILFWTPFFSIEDYLIGFGSKPFSQCEYKNCFFTNNKSFLSVDKFDAILFHGSIYDKNRYGEPPTRKPNQVYVYVNGEPPLLTAPNLKLFNSFYNWTMTYRLDSEIQFPYDTFVKKDTNYVIPSTDYVQNKSKMMSWFVSNCRPSSKRDVLIKNVQNYVTVDVYGRCGPLLCMPIINVTSVEDCYEIVEKNYKFYFSGENSICKDYVTEKLYSLLKRNVVPVVYGGADYAKNAPPNSVINVNDFENVTQLVSYLKFLDANPTEYLKYFEWKKHYVIVSTPAPCQLCEKLNKPLASTIIKDLHEWSWGSNNEFCKENKNLPSIVSNLL</sequence>
<keyword evidence="11" id="KW-0325">Glycoprotein</keyword>
<dbReference type="Gene3D" id="3.40.50.11660">
    <property type="entry name" value="Glycosyl transferase family 10, C-terminal domain"/>
    <property type="match status" value="1"/>
</dbReference>
<dbReference type="InterPro" id="IPR001503">
    <property type="entry name" value="Glyco_trans_10"/>
</dbReference>
<dbReference type="InterPro" id="IPR038577">
    <property type="entry name" value="GT10-like_C_sf"/>
</dbReference>
<dbReference type="EC" id="2.4.1.-" evidence="12"/>
<evidence type="ECO:0000256" key="2">
    <source>
        <dbReference type="ARBA" id="ARBA00004922"/>
    </source>
</evidence>
<keyword evidence="6 12" id="KW-0812">Transmembrane</keyword>
<keyword evidence="7" id="KW-0735">Signal-anchor</keyword>
<keyword evidence="4 12" id="KW-0328">Glycosyltransferase</keyword>
<evidence type="ECO:0000256" key="5">
    <source>
        <dbReference type="ARBA" id="ARBA00022679"/>
    </source>
</evidence>
<evidence type="ECO:0000313" key="15">
    <source>
        <dbReference type="EMBL" id="KAK4878319.1"/>
    </source>
</evidence>
<dbReference type="InterPro" id="IPR031481">
    <property type="entry name" value="Glyco_tran_10_N"/>
</dbReference>
<dbReference type="Pfam" id="PF00852">
    <property type="entry name" value="Glyco_transf_10"/>
    <property type="match status" value="1"/>
</dbReference>
<name>A0AAN7P738_9COLE</name>
<keyword evidence="16" id="KW-1185">Reference proteome</keyword>
<evidence type="ECO:0000256" key="11">
    <source>
        <dbReference type="ARBA" id="ARBA00023180"/>
    </source>
</evidence>
<dbReference type="InterPro" id="IPR055270">
    <property type="entry name" value="Glyco_tran_10_C"/>
</dbReference>
<reference evidence="16" key="1">
    <citation type="submission" date="2023-01" db="EMBL/GenBank/DDBJ databases">
        <title>Key to firefly adult light organ development and bioluminescence: homeobox transcription factors regulate luciferase expression and transportation to peroxisome.</title>
        <authorList>
            <person name="Fu X."/>
        </authorList>
    </citation>
    <scope>NUCLEOTIDE SEQUENCE [LARGE SCALE GENOMIC DNA]</scope>
</reference>
<proteinExistence type="inferred from homology"/>
<dbReference type="EMBL" id="JARPUR010000004">
    <property type="protein sequence ID" value="KAK4878319.1"/>
    <property type="molecule type" value="Genomic_DNA"/>
</dbReference>
<gene>
    <name evidence="15" type="ORF">RN001_010825</name>
</gene>
<dbReference type="PANTHER" id="PTHR48438">
    <property type="entry name" value="ALPHA-(1,3)-FUCOSYLTRANSFERASE C-RELATED"/>
    <property type="match status" value="1"/>
</dbReference>
<feature type="transmembrane region" description="Helical" evidence="12">
    <location>
        <begin position="88"/>
        <end position="107"/>
    </location>
</feature>